<evidence type="ECO:0000313" key="1">
    <source>
        <dbReference type="Proteomes" id="UP000887565"/>
    </source>
</evidence>
<organism evidence="1 2">
    <name type="scientific">Romanomermis culicivorax</name>
    <name type="common">Nematode worm</name>
    <dbReference type="NCBI Taxonomy" id="13658"/>
    <lineage>
        <taxon>Eukaryota</taxon>
        <taxon>Metazoa</taxon>
        <taxon>Ecdysozoa</taxon>
        <taxon>Nematoda</taxon>
        <taxon>Enoplea</taxon>
        <taxon>Dorylaimia</taxon>
        <taxon>Mermithida</taxon>
        <taxon>Mermithoidea</taxon>
        <taxon>Mermithidae</taxon>
        <taxon>Romanomermis</taxon>
    </lineage>
</organism>
<keyword evidence="1" id="KW-1185">Reference proteome</keyword>
<dbReference type="WBParaSite" id="nRc.2.0.1.t36484-RA">
    <property type="protein sequence ID" value="nRc.2.0.1.t36484-RA"/>
    <property type="gene ID" value="nRc.2.0.1.g36484"/>
</dbReference>
<proteinExistence type="predicted"/>
<reference evidence="2" key="1">
    <citation type="submission" date="2022-11" db="UniProtKB">
        <authorList>
            <consortium name="WormBaseParasite"/>
        </authorList>
    </citation>
    <scope>IDENTIFICATION</scope>
</reference>
<protein>
    <submittedName>
        <fullName evidence="2">Uncharacterized protein</fullName>
    </submittedName>
</protein>
<sequence length="128" mass="14577">MFKIVLIVNDVQSTEGAGAENMFGAHIRIKKEVIIVFDEFNGRDLRLSKAVSLLKGHFVKLGEVETRQEIHPEWRGNVGTWTAQLLNSIINDSKVFIVYDKSAFDSLIFNFLIKHTYRCLDAYSGTQI</sequence>
<evidence type="ECO:0000313" key="2">
    <source>
        <dbReference type="WBParaSite" id="nRc.2.0.1.t36484-RA"/>
    </source>
</evidence>
<dbReference type="AlphaFoldDB" id="A0A915KEW6"/>
<accession>A0A915KEW6</accession>
<dbReference type="Proteomes" id="UP000887565">
    <property type="component" value="Unplaced"/>
</dbReference>
<name>A0A915KEW6_ROMCU</name>